<dbReference type="InterPro" id="IPR011990">
    <property type="entry name" value="TPR-like_helical_dom_sf"/>
</dbReference>
<evidence type="ECO:0000256" key="1">
    <source>
        <dbReference type="ARBA" id="ARBA00023125"/>
    </source>
</evidence>
<dbReference type="CDD" id="cd00383">
    <property type="entry name" value="trans_reg_C"/>
    <property type="match status" value="1"/>
</dbReference>
<dbReference type="Pfam" id="PF00486">
    <property type="entry name" value="Trans_reg_C"/>
    <property type="match status" value="1"/>
</dbReference>
<dbReference type="Gene3D" id="1.25.40.10">
    <property type="entry name" value="Tetratricopeptide repeat domain"/>
    <property type="match status" value="1"/>
</dbReference>
<dbReference type="EMBL" id="LT960614">
    <property type="protein sequence ID" value="SON55612.1"/>
    <property type="molecule type" value="Genomic_DNA"/>
</dbReference>
<dbReference type="InterPro" id="IPR002182">
    <property type="entry name" value="NB-ARC"/>
</dbReference>
<protein>
    <submittedName>
        <fullName evidence="4">Transcriptional regulator HilA</fullName>
    </submittedName>
</protein>
<dbReference type="SMART" id="SM00862">
    <property type="entry name" value="Trans_reg_C"/>
    <property type="match status" value="1"/>
</dbReference>
<dbReference type="SUPFAM" id="SSF52540">
    <property type="entry name" value="P-loop containing nucleoside triphosphate hydrolases"/>
    <property type="match status" value="1"/>
</dbReference>
<feature type="domain" description="OmpR/PhoB-type" evidence="3">
    <location>
        <begin position="1"/>
        <end position="83"/>
    </location>
</feature>
<evidence type="ECO:0000313" key="4">
    <source>
        <dbReference type="EMBL" id="SON55612.1"/>
    </source>
</evidence>
<dbReference type="SUPFAM" id="SSF48452">
    <property type="entry name" value="TPR-like"/>
    <property type="match status" value="1"/>
</dbReference>
<dbReference type="Gene3D" id="1.10.10.10">
    <property type="entry name" value="Winged helix-like DNA-binding domain superfamily/Winged helix DNA-binding domain"/>
    <property type="match status" value="1"/>
</dbReference>
<dbReference type="InterPro" id="IPR058852">
    <property type="entry name" value="HTH_77"/>
</dbReference>
<dbReference type="Proteomes" id="UP000223606">
    <property type="component" value="Chromosome 1"/>
</dbReference>
<dbReference type="GO" id="GO:0003677">
    <property type="term" value="F:DNA binding"/>
    <property type="evidence" value="ECO:0007669"/>
    <property type="project" value="UniProtKB-UniRule"/>
</dbReference>
<name>A0A2C9D5J6_9HYPH</name>
<dbReference type="Gene3D" id="3.40.50.300">
    <property type="entry name" value="P-loop containing nucleotide triphosphate hydrolases"/>
    <property type="match status" value="1"/>
</dbReference>
<dbReference type="Pfam" id="PF25872">
    <property type="entry name" value="HTH_77"/>
    <property type="match status" value="1"/>
</dbReference>
<dbReference type="SUPFAM" id="SSF46894">
    <property type="entry name" value="C-terminal effector domain of the bipartite response regulators"/>
    <property type="match status" value="1"/>
</dbReference>
<keyword evidence="5" id="KW-1185">Reference proteome</keyword>
<dbReference type="GO" id="GO:0000160">
    <property type="term" value="P:phosphorelay signal transduction system"/>
    <property type="evidence" value="ECO:0007669"/>
    <property type="project" value="InterPro"/>
</dbReference>
<dbReference type="Pfam" id="PF00931">
    <property type="entry name" value="NB-ARC"/>
    <property type="match status" value="1"/>
</dbReference>
<dbReference type="AlphaFoldDB" id="A0A2C9D5J6"/>
<dbReference type="InterPro" id="IPR001867">
    <property type="entry name" value="OmpR/PhoB-type_DNA-bd"/>
</dbReference>
<organism evidence="4 5">
    <name type="scientific">Hartmannibacter diazotrophicus</name>
    <dbReference type="NCBI Taxonomy" id="1482074"/>
    <lineage>
        <taxon>Bacteria</taxon>
        <taxon>Pseudomonadati</taxon>
        <taxon>Pseudomonadota</taxon>
        <taxon>Alphaproteobacteria</taxon>
        <taxon>Hyphomicrobiales</taxon>
        <taxon>Pleomorphomonadaceae</taxon>
        <taxon>Hartmannibacter</taxon>
    </lineage>
</organism>
<keyword evidence="1 2" id="KW-0238">DNA-binding</keyword>
<dbReference type="GO" id="GO:0043531">
    <property type="term" value="F:ADP binding"/>
    <property type="evidence" value="ECO:0007669"/>
    <property type="project" value="InterPro"/>
</dbReference>
<dbReference type="InterPro" id="IPR016032">
    <property type="entry name" value="Sig_transdc_resp-reg_C-effctor"/>
</dbReference>
<dbReference type="KEGG" id="hdi:HDIA_2071"/>
<evidence type="ECO:0000256" key="2">
    <source>
        <dbReference type="PROSITE-ProRule" id="PRU01091"/>
    </source>
</evidence>
<dbReference type="GO" id="GO:0006355">
    <property type="term" value="P:regulation of DNA-templated transcription"/>
    <property type="evidence" value="ECO:0007669"/>
    <property type="project" value="InterPro"/>
</dbReference>
<dbReference type="PANTHER" id="PTHR47691">
    <property type="entry name" value="REGULATOR-RELATED"/>
    <property type="match status" value="1"/>
</dbReference>
<reference evidence="5" key="1">
    <citation type="submission" date="2017-09" db="EMBL/GenBank/DDBJ databases">
        <title>Genome sequence of Nannocystis excedens DSM 71.</title>
        <authorList>
            <person name="Blom J."/>
        </authorList>
    </citation>
    <scope>NUCLEOTIDE SEQUENCE [LARGE SCALE GENOMIC DNA]</scope>
    <source>
        <strain evidence="5">type strain: E19</strain>
    </source>
</reference>
<gene>
    <name evidence="4" type="primary">hilA_1</name>
    <name evidence="4" type="ORF">HDIA_2071</name>
</gene>
<accession>A0A2C9D5J6</accession>
<evidence type="ECO:0000313" key="5">
    <source>
        <dbReference type="Proteomes" id="UP000223606"/>
    </source>
</evidence>
<feature type="DNA-binding region" description="OmpR/PhoB-type" evidence="2">
    <location>
        <begin position="1"/>
        <end position="83"/>
    </location>
</feature>
<dbReference type="PANTHER" id="PTHR47691:SF3">
    <property type="entry name" value="HTH-TYPE TRANSCRIPTIONAL REGULATOR RV0890C-RELATED"/>
    <property type="match status" value="1"/>
</dbReference>
<evidence type="ECO:0000259" key="3">
    <source>
        <dbReference type="PROSITE" id="PS51755"/>
    </source>
</evidence>
<sequence>MLLLDDRPVRVGGRALDILTVLIERAGDIVSKRELLARVWPDTVVEESNLKVNMVALRRALEAEPGAPQCIATIVGRGYRFIAPVQLEATLKPEFNPLPLPLAARNQNLPTMAKSRIVGREEDICSIAAELMDCRLLSIVGAGGVGKTTVALAVAERLLGSFRDGVWLVDLSTIKDPKLVPSAITTGIGLAAHSANTLAALIEFLRTREMLLVLDNCEHVIEGVVCAVERLLTSAAGVKILATSRELLRARGERVRRLRGLDVPEANVHLAAEDALAFPAIQLFVERATDRLETFELKDSDVADIAEICRRLDGIALAIELAATHVEAFAIRDLLNQLDGHFRLLDGNRGGVERHRTLTATIDWSYALLSETESAVMRRLATFAGVFSLESACAVAAGGDLDSLHVVENLAGLVAKSLVAAEVHGDDLLYRMLDTTRAYALKKLAASNEFDEARRRHAEQCLVLLSQAAADSERLSRSEWLLRHAPKTDDMRNAMRWAFTSTSDPALGVRLTVAAIPFGKQVSLVEECRIAVERALDDRFSAFRSLRDDLVLNLSLGATLLHTRGPMVEVKTALTTALRLAEEIADTELQLSCLRGLSEYELWTGDSHSAIAIAGRIRELEADANELNAGSGDAQEGSALSWIGALAASRLQLEKIVRRPLGQSLRPDIARYEFDQRLTAEGALATVLWLQGFPDQAIAVAKRQLAEAEASNYAVSLCYALLHGSATIAMYVRDYTAARNFMDRGIEHATRHGLTIWQAMVTGGSSRLSLYLGQTLDLTHLRENLAEVRRGGFRLRYPNYLTNYGEALARQGDLAGGLAAIDEALAICRDTGQVVGIPEILRIKGNVIRFQDKAGFDKAESCYRESIRIAQKDQALSWELRSAMSLVKLMRQKGGDREPENGLVSTYGRFTEGFSTGDLRNARRLIESL</sequence>
<dbReference type="PROSITE" id="PS51755">
    <property type="entry name" value="OMPR_PHOB"/>
    <property type="match status" value="1"/>
</dbReference>
<proteinExistence type="predicted"/>
<dbReference type="InterPro" id="IPR027417">
    <property type="entry name" value="P-loop_NTPase"/>
</dbReference>
<dbReference type="RefSeq" id="WP_245884232.1">
    <property type="nucleotide sequence ID" value="NZ_LT960614.1"/>
</dbReference>
<dbReference type="InterPro" id="IPR036388">
    <property type="entry name" value="WH-like_DNA-bd_sf"/>
</dbReference>
<dbReference type="PRINTS" id="PR00364">
    <property type="entry name" value="DISEASERSIST"/>
</dbReference>